<accession>A0A7C3GM62</accession>
<feature type="transmembrane region" description="Helical" evidence="1">
    <location>
        <begin position="20"/>
        <end position="38"/>
    </location>
</feature>
<dbReference type="Proteomes" id="UP000886042">
    <property type="component" value="Unassembled WGS sequence"/>
</dbReference>
<keyword evidence="1" id="KW-1133">Transmembrane helix</keyword>
<dbReference type="AlphaFoldDB" id="A0A7C3GM62"/>
<protein>
    <submittedName>
        <fullName evidence="2">Uncharacterized protein</fullName>
    </submittedName>
</protein>
<sequence>MLKKLIGFEIRFHTRQVGFWVTVAVMVSIGILMMAPFINLSVGERIKANGATGTAIRIAALSLGSLFFGAVFVVSGVMRDHVHKSL</sequence>
<organism evidence="2">
    <name type="scientific">Hellea balneolensis</name>
    <dbReference type="NCBI Taxonomy" id="287478"/>
    <lineage>
        <taxon>Bacteria</taxon>
        <taxon>Pseudomonadati</taxon>
        <taxon>Pseudomonadota</taxon>
        <taxon>Alphaproteobacteria</taxon>
        <taxon>Maricaulales</taxon>
        <taxon>Robiginitomaculaceae</taxon>
        <taxon>Hellea</taxon>
    </lineage>
</organism>
<feature type="non-terminal residue" evidence="2">
    <location>
        <position position="86"/>
    </location>
</feature>
<feature type="transmembrane region" description="Helical" evidence="1">
    <location>
        <begin position="58"/>
        <end position="78"/>
    </location>
</feature>
<evidence type="ECO:0000313" key="2">
    <source>
        <dbReference type="EMBL" id="HFB55417.1"/>
    </source>
</evidence>
<comment type="caution">
    <text evidence="2">The sequence shown here is derived from an EMBL/GenBank/DDBJ whole genome shotgun (WGS) entry which is preliminary data.</text>
</comment>
<dbReference type="EMBL" id="DRMN01000379">
    <property type="protein sequence ID" value="HFB55417.1"/>
    <property type="molecule type" value="Genomic_DNA"/>
</dbReference>
<name>A0A7C3GM62_9PROT</name>
<reference evidence="2" key="1">
    <citation type="journal article" date="2020" name="mSystems">
        <title>Genome- and Community-Level Interaction Insights into Carbon Utilization and Element Cycling Functions of Hydrothermarchaeota in Hydrothermal Sediment.</title>
        <authorList>
            <person name="Zhou Z."/>
            <person name="Liu Y."/>
            <person name="Xu W."/>
            <person name="Pan J."/>
            <person name="Luo Z.H."/>
            <person name="Li M."/>
        </authorList>
    </citation>
    <scope>NUCLEOTIDE SEQUENCE [LARGE SCALE GENOMIC DNA]</scope>
    <source>
        <strain evidence="2">HyVt-489</strain>
    </source>
</reference>
<proteinExistence type="predicted"/>
<evidence type="ECO:0000256" key="1">
    <source>
        <dbReference type="SAM" id="Phobius"/>
    </source>
</evidence>
<gene>
    <name evidence="2" type="ORF">ENJ46_05780</name>
</gene>
<keyword evidence="1" id="KW-0812">Transmembrane</keyword>
<keyword evidence="1" id="KW-0472">Membrane</keyword>